<dbReference type="Proteomes" id="UP001153069">
    <property type="component" value="Unassembled WGS sequence"/>
</dbReference>
<dbReference type="AlphaFoldDB" id="A0A9N8H0E7"/>
<proteinExistence type="predicted"/>
<feature type="compositionally biased region" description="Basic residues" evidence="1">
    <location>
        <begin position="67"/>
        <end position="89"/>
    </location>
</feature>
<feature type="region of interest" description="Disordered" evidence="1">
    <location>
        <begin position="38"/>
        <end position="102"/>
    </location>
</feature>
<organism evidence="2 3">
    <name type="scientific">Seminavis robusta</name>
    <dbReference type="NCBI Taxonomy" id="568900"/>
    <lineage>
        <taxon>Eukaryota</taxon>
        <taxon>Sar</taxon>
        <taxon>Stramenopiles</taxon>
        <taxon>Ochrophyta</taxon>
        <taxon>Bacillariophyta</taxon>
        <taxon>Bacillariophyceae</taxon>
        <taxon>Bacillariophycidae</taxon>
        <taxon>Naviculales</taxon>
        <taxon>Naviculaceae</taxon>
        <taxon>Seminavis</taxon>
    </lineage>
</organism>
<sequence length="126" mass="14099">MIPASHQVQESVSVSVIQSNNGGRIIVEKPILLSELWPVDDEDDRSSTSNASTTNESSRSDDSQNKSSKKASRRWKIFNRRKRGMKRAAKNVEDRSSDDLISHHPAAVPMAHMIPEQMPMTREVSA</sequence>
<keyword evidence="3" id="KW-1185">Reference proteome</keyword>
<feature type="compositionally biased region" description="Low complexity" evidence="1">
    <location>
        <begin position="47"/>
        <end position="57"/>
    </location>
</feature>
<reference evidence="2" key="1">
    <citation type="submission" date="2020-06" db="EMBL/GenBank/DDBJ databases">
        <authorList>
            <consortium name="Plant Systems Biology data submission"/>
        </authorList>
    </citation>
    <scope>NUCLEOTIDE SEQUENCE</scope>
    <source>
        <strain evidence="2">D6</strain>
    </source>
</reference>
<accession>A0A9N8H0E7</accession>
<name>A0A9N8H0E7_9STRA</name>
<protein>
    <submittedName>
        <fullName evidence="2">Uncharacterized protein</fullName>
    </submittedName>
</protein>
<comment type="caution">
    <text evidence="2">The sequence shown here is derived from an EMBL/GenBank/DDBJ whole genome shotgun (WGS) entry which is preliminary data.</text>
</comment>
<evidence type="ECO:0000256" key="1">
    <source>
        <dbReference type="SAM" id="MobiDB-lite"/>
    </source>
</evidence>
<evidence type="ECO:0000313" key="2">
    <source>
        <dbReference type="EMBL" id="CAB9497423.1"/>
    </source>
</evidence>
<feature type="compositionally biased region" description="Basic and acidic residues" evidence="1">
    <location>
        <begin position="90"/>
        <end position="102"/>
    </location>
</feature>
<evidence type="ECO:0000313" key="3">
    <source>
        <dbReference type="Proteomes" id="UP001153069"/>
    </source>
</evidence>
<gene>
    <name evidence="2" type="ORF">SEMRO_19_G013720.1</name>
</gene>
<dbReference type="EMBL" id="CAICTM010000019">
    <property type="protein sequence ID" value="CAB9497423.1"/>
    <property type="molecule type" value="Genomic_DNA"/>
</dbReference>